<dbReference type="PROSITE" id="PS00018">
    <property type="entry name" value="EF_HAND_1"/>
    <property type="match status" value="1"/>
</dbReference>
<dbReference type="InterPro" id="IPR022409">
    <property type="entry name" value="PKD/Chitinase_dom"/>
</dbReference>
<dbReference type="SUPFAM" id="SSF49299">
    <property type="entry name" value="PKD domain"/>
    <property type="match status" value="5"/>
</dbReference>
<feature type="domain" description="EF-hand" evidence="2">
    <location>
        <begin position="1734"/>
        <end position="1754"/>
    </location>
</feature>
<dbReference type="Pfam" id="PF07705">
    <property type="entry name" value="CARDB"/>
    <property type="match status" value="1"/>
</dbReference>
<dbReference type="PANTHER" id="PTHR11532">
    <property type="entry name" value="PROTEASE M14 CARBOXYPEPTIDASE"/>
    <property type="match status" value="1"/>
</dbReference>
<dbReference type="KEGG" id="msw:MSSIT_2406"/>
<evidence type="ECO:0000313" key="3">
    <source>
        <dbReference type="EMBL" id="AKB29125.1"/>
    </source>
</evidence>
<dbReference type="InterPro" id="IPR035986">
    <property type="entry name" value="PKD_dom_sf"/>
</dbReference>
<dbReference type="InterPro" id="IPR018247">
    <property type="entry name" value="EF_Hand_1_Ca_BS"/>
</dbReference>
<feature type="domain" description="PKD" evidence="1">
    <location>
        <begin position="1404"/>
        <end position="1459"/>
    </location>
</feature>
<dbReference type="GO" id="GO:0004181">
    <property type="term" value="F:metallocarboxypeptidase activity"/>
    <property type="evidence" value="ECO:0007669"/>
    <property type="project" value="TreeGrafter"/>
</dbReference>
<evidence type="ECO:0000259" key="2">
    <source>
        <dbReference type="PROSITE" id="PS50222"/>
    </source>
</evidence>
<dbReference type="PROSITE" id="PS50222">
    <property type="entry name" value="EF_HAND_2"/>
    <property type="match status" value="1"/>
</dbReference>
<dbReference type="Pfam" id="PF13360">
    <property type="entry name" value="PQQ_2"/>
    <property type="match status" value="3"/>
</dbReference>
<dbReference type="PATRIC" id="fig|1434120.4.peg.3153"/>
<dbReference type="SMART" id="SM00089">
    <property type="entry name" value="PKD"/>
    <property type="match status" value="5"/>
</dbReference>
<dbReference type="EMBL" id="CP009506">
    <property type="protein sequence ID" value="AKB29125.1"/>
    <property type="molecule type" value="Genomic_DNA"/>
</dbReference>
<dbReference type="GO" id="GO:0006518">
    <property type="term" value="P:peptide metabolic process"/>
    <property type="evidence" value="ECO:0007669"/>
    <property type="project" value="TreeGrafter"/>
</dbReference>
<dbReference type="InterPro" id="IPR050753">
    <property type="entry name" value="Peptidase_M14_domain"/>
</dbReference>
<dbReference type="CDD" id="cd00146">
    <property type="entry name" value="PKD"/>
    <property type="match status" value="5"/>
</dbReference>
<gene>
    <name evidence="3" type="ORF">MSSIT_2406</name>
</gene>
<proteinExistence type="predicted"/>
<dbReference type="HOGENOM" id="CLU_237670_0_0_2"/>
<accession>A0A0E3P5P5</accession>
<dbReference type="Gene3D" id="2.60.40.10">
    <property type="entry name" value="Immunoglobulins"/>
    <property type="match status" value="6"/>
</dbReference>
<protein>
    <submittedName>
        <fullName evidence="3">Cell surface protein</fullName>
    </submittedName>
</protein>
<feature type="domain" description="PKD" evidence="1">
    <location>
        <begin position="1463"/>
        <end position="1530"/>
    </location>
</feature>
<dbReference type="InterPro" id="IPR018391">
    <property type="entry name" value="PQQ_b-propeller_rpt"/>
</dbReference>
<dbReference type="InterPro" id="IPR021779">
    <property type="entry name" value="DUF3344"/>
</dbReference>
<dbReference type="GO" id="GO:0005509">
    <property type="term" value="F:calcium ion binding"/>
    <property type="evidence" value="ECO:0007669"/>
    <property type="project" value="InterPro"/>
</dbReference>
<dbReference type="Proteomes" id="UP000033111">
    <property type="component" value="Chromosome"/>
</dbReference>
<feature type="domain" description="PKD" evidence="1">
    <location>
        <begin position="848"/>
        <end position="933"/>
    </location>
</feature>
<sequence length="1754" mass="185697">MPAVAPVAGFSADVTTGTAPLTVTFTDESTNDPTEWVWDFGDGGTNDQQNPVHEYTAAGTYTITLTATNSAGSDDEVKTGYVTVTAGGNTTGLADTPWPKFQYDLANTGQSPYNGPQTNTVLWTSSVGGMNYAGQAIAEDGTIYTGGGSTFYALYPNGTTRWSYGVGNSIYSTPAIAEDGTIYIGCMDSKVYAFNADGTLKWSYTTGNKLQNSPAIDADGTVYIGSYDKVFYAINPDGSLKWTYDGATGYYYYSSAAIADDGTIYVGDYKGVLHALYPNGTARWTSQIGMIFASPIIGEDGTIYLTHGSYLSAVNPDGTVDWSYTVGGYGYGSPAVGSDGTVYVGSYAGEVFAINANGTQKWSYPLSSSSRFYAAPAIGADGSVYLGSTDSNVYAFNTDGTLKWSYTTDGAIRNGPTIGDDGTLYIGNQAGTLYAFKDPEVTTQIDLTISGVVNTVPGSAAFAREPNAVRVMNVKNQGTDTATNISVAVYADDVSSTVPVATTIIESIVAGATTTVTLTDPTIRDLAGGTVTYSAVVDPDDLIVETDEVNNNKTSSAKSVVYNGYKGKGIYWEGGSNITTKHTFDLNGNVVYYTQPDSFYRSVDWTDRTETWTAADLPVPSGATIEKAFLYISYNWDQTPAGVPDMNAVFNGNNLTLGTPYMDWSNFGAYAYYEYGLYPAIDVTSLFNNGGDNTLVMTSNTGNREALYPSTLVVIYSDPAETRKQIFINEECDELAVSASSYGTTLEEATAYAEFSGMTIDTSNVQSATLHSFAGSAGPDEGNLIFNGVTVATGAWQGTADTASAQSFDVKYYLEATGNEAGIQATTSGGMDALQQILVVEYAAGTASVAGFTADPTSGDAPLNVTFTDASIGEITSYAWDFETDGTVDSYDQNPSHEYTDAGTYTVTLTVTGPGGSDDETRTDYITVTDGSGPGPVGLADTAWPKYQCDTRNTGQSSVNGPQTNNVLWTAAIGGYIYGSEAIGADGTIYVGSATGNLYALNPDGTVKWSFTTGGAIYGTPAISADGTIYFGSRDNRIYALNPDGTVKWSYTTGYMVDSSPTIGSDGTIYIGSLDCKLYALNPDGTVKWTYDTNYKIGSVAPAIGADGTIYVADDWGSFYALNPDGTLKWSYDLGRRTYRAAIGADSTIYLVGQSDGTMYALNADGTLKWSYNAGVRLFWSPAIASDGTIYVGSTWGGNKLFAINPDGTLKWSYTTGGGGVQRSAAIGADGTVYFGSSDGNAYALNPNGTLKWKYATGEIVSTPSIGSDGTLYIGNNQGIVYAFKDVAPVANFSADVTSGDAPLNVTFTDQSTGSPTSWSWDFGDGETSDEQNPTHIYSTPETNYTVTLTVENALGNDTETKIDYIRVGVVTPAPVADFTAEVTSGDVPLRVQFTDLSTAATGWAWDFDNDGTVDSTEQNPVHTYGDAGIYSVNLTVINAGGSNSEVKIDYITVSSTPTEPEPVAAFTADVTDGTAPLTVNFTDQSAGTPTSWLWDFGDGANSTAQNPVHAYSAAGNYTVNLTVENAAGSDFELKSDYIKVSEISGSTVTLYFDPASSSVSENESTEINLVASNFPAGLSGYNLTVVIDDPDVAEIVDIEYPTWALITENSTLPGSSIYMKTVDLEDSVQEGAADVVLATLTVSGKEKGSANLSIGVKRLEEDSGDSIEPALLAGTIEVTLLSPLPDQEYAPKDLDGDGLYEDLTGNGEFSFVDIVAYFHNMDWIEENMQVEYFDFNGNGRIDFDDVVRMFAMI</sequence>
<dbReference type="Gene3D" id="2.40.10.480">
    <property type="match status" value="2"/>
</dbReference>
<dbReference type="SMART" id="SM00564">
    <property type="entry name" value="PQQ"/>
    <property type="match status" value="16"/>
</dbReference>
<dbReference type="FunFam" id="2.60.40.10:FF:000270">
    <property type="entry name" value="Cell surface protein"/>
    <property type="match status" value="5"/>
</dbReference>
<keyword evidence="4" id="KW-1185">Reference proteome</keyword>
<dbReference type="InterPro" id="IPR002048">
    <property type="entry name" value="EF_hand_dom"/>
</dbReference>
<dbReference type="Pfam" id="PF18911">
    <property type="entry name" value="PKD_4"/>
    <property type="match status" value="5"/>
</dbReference>
<feature type="domain" description="PKD" evidence="1">
    <location>
        <begin position="6"/>
        <end position="89"/>
    </location>
</feature>
<dbReference type="GO" id="GO:0016485">
    <property type="term" value="P:protein processing"/>
    <property type="evidence" value="ECO:0007669"/>
    <property type="project" value="TreeGrafter"/>
</dbReference>
<dbReference type="InterPro" id="IPR013783">
    <property type="entry name" value="Ig-like_fold"/>
</dbReference>
<dbReference type="Pfam" id="PF11824">
    <property type="entry name" value="DUF3344"/>
    <property type="match status" value="1"/>
</dbReference>
<dbReference type="SUPFAM" id="SSF50998">
    <property type="entry name" value="Quinoprotein alcohol dehydrogenase-like"/>
    <property type="match status" value="2"/>
</dbReference>
<evidence type="ECO:0000259" key="1">
    <source>
        <dbReference type="PROSITE" id="PS50093"/>
    </source>
</evidence>
<organism evidence="3 4">
    <name type="scientific">Methanosarcina siciliae T4/M</name>
    <dbReference type="NCBI Taxonomy" id="1434120"/>
    <lineage>
        <taxon>Archaea</taxon>
        <taxon>Methanobacteriati</taxon>
        <taxon>Methanobacteriota</taxon>
        <taxon>Stenosarchaea group</taxon>
        <taxon>Methanomicrobia</taxon>
        <taxon>Methanosarcinales</taxon>
        <taxon>Methanosarcinaceae</taxon>
        <taxon>Methanosarcina</taxon>
    </lineage>
</organism>
<dbReference type="InterPro" id="IPR015943">
    <property type="entry name" value="WD40/YVTN_repeat-like_dom_sf"/>
</dbReference>
<dbReference type="PANTHER" id="PTHR11532:SF57">
    <property type="entry name" value="CARBOXYPEPTIDASE D, B"/>
    <property type="match status" value="1"/>
</dbReference>
<dbReference type="PROSITE" id="PS50093">
    <property type="entry name" value="PKD"/>
    <property type="match status" value="5"/>
</dbReference>
<dbReference type="InterPro" id="IPR011635">
    <property type="entry name" value="CARDB"/>
</dbReference>
<evidence type="ECO:0000313" key="4">
    <source>
        <dbReference type="Proteomes" id="UP000033111"/>
    </source>
</evidence>
<feature type="domain" description="PKD" evidence="1">
    <location>
        <begin position="1289"/>
        <end position="1361"/>
    </location>
</feature>
<dbReference type="Gene3D" id="2.40.128.630">
    <property type="match status" value="4"/>
</dbReference>
<reference evidence="3 4" key="1">
    <citation type="submission" date="2014-07" db="EMBL/GenBank/DDBJ databases">
        <title>Methanogenic archaea and the global carbon cycle.</title>
        <authorList>
            <person name="Henriksen J.R."/>
            <person name="Luke J."/>
            <person name="Reinhart S."/>
            <person name="Benedict M.N."/>
            <person name="Youngblut N.D."/>
            <person name="Metcalf M.E."/>
            <person name="Whitaker R.J."/>
            <person name="Metcalf W.W."/>
        </authorList>
    </citation>
    <scope>NUCLEOTIDE SEQUENCE [LARGE SCALE GENOMIC DNA]</scope>
    <source>
        <strain evidence="3 4">T4/M</strain>
    </source>
</reference>
<dbReference type="InterPro" id="IPR000601">
    <property type="entry name" value="PKD_dom"/>
</dbReference>
<dbReference type="InterPro" id="IPR011047">
    <property type="entry name" value="Quinoprotein_ADH-like_sf"/>
</dbReference>
<dbReference type="InterPro" id="IPR002372">
    <property type="entry name" value="PQQ_rpt_dom"/>
</dbReference>
<dbReference type="Gene3D" id="2.130.10.10">
    <property type="entry name" value="YVTN repeat-like/Quinoprotein amine dehydrogenase"/>
    <property type="match status" value="1"/>
</dbReference>
<dbReference type="GO" id="GO:0005615">
    <property type="term" value="C:extracellular space"/>
    <property type="evidence" value="ECO:0007669"/>
    <property type="project" value="TreeGrafter"/>
</dbReference>
<name>A0A0E3P5P5_9EURY</name>